<dbReference type="UniPathway" id="UPA00378"/>
<dbReference type="GO" id="GO:0052917">
    <property type="term" value="F:dol-P-Man:Man(7)GlcNAc(2)-PP-Dol alpha-1,6-mannosyltransferase activity"/>
    <property type="evidence" value="ECO:0007669"/>
    <property type="project" value="UniProtKB-EC"/>
</dbReference>
<feature type="chain" id="PRO_5012045564" description="Mannosyltransferase" evidence="13">
    <location>
        <begin position="16"/>
        <end position="522"/>
    </location>
</feature>
<accession>A0A0D2KZ77</accession>
<evidence type="ECO:0000256" key="5">
    <source>
        <dbReference type="ARBA" id="ARBA00022679"/>
    </source>
</evidence>
<organism evidence="14 15">
    <name type="scientific">Hypholoma sublateritium (strain FD-334 SS-4)</name>
    <dbReference type="NCBI Taxonomy" id="945553"/>
    <lineage>
        <taxon>Eukaryota</taxon>
        <taxon>Fungi</taxon>
        <taxon>Dikarya</taxon>
        <taxon>Basidiomycota</taxon>
        <taxon>Agaricomycotina</taxon>
        <taxon>Agaricomycetes</taxon>
        <taxon>Agaricomycetidae</taxon>
        <taxon>Agaricales</taxon>
        <taxon>Agaricineae</taxon>
        <taxon>Strophariaceae</taxon>
        <taxon>Hypholoma</taxon>
    </lineage>
</organism>
<evidence type="ECO:0000256" key="2">
    <source>
        <dbReference type="ARBA" id="ARBA00004922"/>
    </source>
</evidence>
<dbReference type="STRING" id="945553.A0A0D2KZ77"/>
<evidence type="ECO:0000256" key="3">
    <source>
        <dbReference type="ARBA" id="ARBA00007063"/>
    </source>
</evidence>
<feature type="transmembrane region" description="Helical" evidence="12">
    <location>
        <begin position="63"/>
        <end position="86"/>
    </location>
</feature>
<comment type="similarity">
    <text evidence="3 12">Belongs to the glycosyltransferase 22 family.</text>
</comment>
<dbReference type="InterPro" id="IPR005599">
    <property type="entry name" value="GPI_mannosylTrfase"/>
</dbReference>
<gene>
    <name evidence="14" type="ORF">HYPSUDRAFT_167972</name>
</gene>
<evidence type="ECO:0000256" key="8">
    <source>
        <dbReference type="ARBA" id="ARBA00022989"/>
    </source>
</evidence>
<dbReference type="Proteomes" id="UP000054270">
    <property type="component" value="Unassembled WGS sequence"/>
</dbReference>
<protein>
    <recommendedName>
        <fullName evidence="12">Mannosyltransferase</fullName>
        <ecNumber evidence="12">2.4.1.-</ecNumber>
    </recommendedName>
</protein>
<dbReference type="GO" id="GO:0006487">
    <property type="term" value="P:protein N-linked glycosylation"/>
    <property type="evidence" value="ECO:0007669"/>
    <property type="project" value="TreeGrafter"/>
</dbReference>
<name>A0A0D2KZ77_HYPSF</name>
<evidence type="ECO:0000313" key="14">
    <source>
        <dbReference type="EMBL" id="KJA19757.1"/>
    </source>
</evidence>
<dbReference type="PANTHER" id="PTHR22760:SF1">
    <property type="entry name" value="DOL-P-MAN:MAN(7)GLCNAC(2)-PP-DOL ALPHA-1,6-MANNOSYLTRANSFERASE"/>
    <property type="match status" value="1"/>
</dbReference>
<dbReference type="OrthoDB" id="19039at2759"/>
<evidence type="ECO:0000256" key="12">
    <source>
        <dbReference type="RuleBase" id="RU363075"/>
    </source>
</evidence>
<evidence type="ECO:0000256" key="11">
    <source>
        <dbReference type="ARBA" id="ARBA00048899"/>
    </source>
</evidence>
<dbReference type="OMA" id="WWVEVRM"/>
<comment type="catalytic activity">
    <reaction evidence="11">
        <text>an alpha-D-Man-(1-&gt;2)-alpha-D-Man-(1-&gt;2)-alpha-D-Man-(1-&gt;3)-[alpha-D-Man-(1-&gt;2)-alpha-D-Man-(1-&gt;3)-alpha-D-Man-(1-&gt;6)]-beta-D-Man-(1-&gt;4)-beta-D-GlcNAc-(1-&gt;4)-alpha-D-GlcNAc-diphospho-di-trans,poly-cis-dolichol + a di-trans,poly-cis-dolichyl beta-D-mannosyl phosphate = an alpha-D-Man-(1-&gt;2)-alpha-D-Man-(1-&gt;2)-alpha-D-Man-(1-&gt;3)-[alpha-D-Man-(1-&gt;2)-alpha-D-Man-(1-&gt;3)-[alpha-D-Man-(1-&gt;6)]-alpha-D-Man-(1-&gt;6)]-beta-D-Man-(1-&gt;4)-beta-D-GlcNAc-(1-&gt;4)-alpha-D-GlcNAc-diphospho-di-trans,poly-cis-dolichol + a di-trans,poly-cis-dolichyl phosphate + H(+)</text>
        <dbReference type="Rhea" id="RHEA:29535"/>
        <dbReference type="Rhea" id="RHEA-COMP:19498"/>
        <dbReference type="Rhea" id="RHEA-COMP:19501"/>
        <dbReference type="Rhea" id="RHEA-COMP:19518"/>
        <dbReference type="Rhea" id="RHEA-COMP:19519"/>
        <dbReference type="ChEBI" id="CHEBI:15378"/>
        <dbReference type="ChEBI" id="CHEBI:57683"/>
        <dbReference type="ChEBI" id="CHEBI:58211"/>
        <dbReference type="ChEBI" id="CHEBI:132517"/>
        <dbReference type="ChEBI" id="CHEBI:132519"/>
        <dbReference type="EC" id="2.4.1.260"/>
    </reaction>
    <physiologicalReaction direction="left-to-right" evidence="11">
        <dbReference type="Rhea" id="RHEA:29536"/>
    </physiologicalReaction>
</comment>
<comment type="function">
    <text evidence="10">Mannosyltransferase that operates in the biosynthetic pathway of dolichol-linked oligosaccharides, the glycan precursors employed in protein asparagine (N)-glycosylation. The assembly of dolichol-linked oligosaccharides begins on the cytosolic side of the endoplasmic reticulum membrane and finishes in its lumen. The sequential addition of sugars to dolichol pyrophosphate produces dolichol-linked oligosaccharides containing fourteen sugars, including two GlcNAcs, nine mannoses and three glucoses. Once assembled, the oligosaccharide is transferred from the lipid to nascent proteins by oligosaccharyltransferases. In the lumen of the endoplasmic reticulum, adds the eighth mannose residue in an alpha-1,6 linkage onto Man(7)GlcNAc(2)-PP-dolichol to produce Man(8)GlcNAc(2)-PP-dolichol.</text>
</comment>
<dbReference type="AlphaFoldDB" id="A0A0D2KZ77"/>
<reference evidence="15" key="1">
    <citation type="submission" date="2014-04" db="EMBL/GenBank/DDBJ databases">
        <title>Evolutionary Origins and Diversification of the Mycorrhizal Mutualists.</title>
        <authorList>
            <consortium name="DOE Joint Genome Institute"/>
            <consortium name="Mycorrhizal Genomics Consortium"/>
            <person name="Kohler A."/>
            <person name="Kuo A."/>
            <person name="Nagy L.G."/>
            <person name="Floudas D."/>
            <person name="Copeland A."/>
            <person name="Barry K.W."/>
            <person name="Cichocki N."/>
            <person name="Veneault-Fourrey C."/>
            <person name="LaButti K."/>
            <person name="Lindquist E.A."/>
            <person name="Lipzen A."/>
            <person name="Lundell T."/>
            <person name="Morin E."/>
            <person name="Murat C."/>
            <person name="Riley R."/>
            <person name="Ohm R."/>
            <person name="Sun H."/>
            <person name="Tunlid A."/>
            <person name="Henrissat B."/>
            <person name="Grigoriev I.V."/>
            <person name="Hibbett D.S."/>
            <person name="Martin F."/>
        </authorList>
    </citation>
    <scope>NUCLEOTIDE SEQUENCE [LARGE SCALE GENOMIC DNA]</scope>
    <source>
        <strain evidence="15">FD-334 SS-4</strain>
    </source>
</reference>
<evidence type="ECO:0000256" key="1">
    <source>
        <dbReference type="ARBA" id="ARBA00004477"/>
    </source>
</evidence>
<keyword evidence="6 12" id="KW-0812">Transmembrane</keyword>
<evidence type="ECO:0000256" key="7">
    <source>
        <dbReference type="ARBA" id="ARBA00022824"/>
    </source>
</evidence>
<dbReference type="PANTHER" id="PTHR22760">
    <property type="entry name" value="GLYCOSYLTRANSFERASE"/>
    <property type="match status" value="1"/>
</dbReference>
<feature type="transmembrane region" description="Helical" evidence="12">
    <location>
        <begin position="347"/>
        <end position="370"/>
    </location>
</feature>
<comment type="subcellular location">
    <subcellularLocation>
        <location evidence="1 12">Endoplasmic reticulum membrane</location>
        <topology evidence="1 12">Multi-pass membrane protein</topology>
    </subcellularLocation>
</comment>
<keyword evidence="8 12" id="KW-1133">Transmembrane helix</keyword>
<feature type="signal peptide" evidence="13">
    <location>
        <begin position="1"/>
        <end position="15"/>
    </location>
</feature>
<keyword evidence="4 12" id="KW-0328">Glycosyltransferase</keyword>
<keyword evidence="15" id="KW-1185">Reference proteome</keyword>
<feature type="transmembrane region" description="Helical" evidence="12">
    <location>
        <begin position="274"/>
        <end position="291"/>
    </location>
</feature>
<evidence type="ECO:0000256" key="10">
    <source>
        <dbReference type="ARBA" id="ARBA00044721"/>
    </source>
</evidence>
<keyword evidence="7 12" id="KW-0256">Endoplasmic reticulum</keyword>
<sequence length="522" mass="57467">MSVVLDALIFATGWAHVVLAPYTKVEESFNIHATHDVLMYGVGSSGLQNFDHFVFPGAVPRTFVGSVILAWLTGPVVRATILMGYMSNKFDIQLLARLVLASLNAWTLSLIRRGTSRRYGRSAGIFFALLTCTQFHYPFWMGRTIPNMFATIPVNLSTYLFVNRGPSNRVSNRNLRKAISLLVFAAVVFRAEVALLLGPLALQILLFSRRMSFSSLLKVGIVSGFLSLALTATVDSYFWGYPLWPEFSGIYFNVIEGKSAEWGTSPPLTYVTSYLPKLLLGSLPLAVVGFVIDPRIRALLLPSLSFIALISCLGHKEWRFIIYVVPALNVAAAKAARWMVSLPKNNLIGRLCFLFPIGLVLVNIPATLLLTQASVANYPGGQALSLFHQLYPRDTTFPTPHVHISNLAAQTGATLFLHLNAPPYYPAGPALPASWVYNKTENLSPAAFSVSGAPFTHLISELSPAADATLGSHWKVAGVVAGFDRWAVDWVLIKGDKGGLLRRVTEVLWMEKTDKLWILERK</sequence>
<evidence type="ECO:0000256" key="9">
    <source>
        <dbReference type="ARBA" id="ARBA00023136"/>
    </source>
</evidence>
<evidence type="ECO:0000256" key="13">
    <source>
        <dbReference type="SAM" id="SignalP"/>
    </source>
</evidence>
<evidence type="ECO:0000256" key="4">
    <source>
        <dbReference type="ARBA" id="ARBA00022676"/>
    </source>
</evidence>
<dbReference type="GO" id="GO:0005789">
    <property type="term" value="C:endoplasmic reticulum membrane"/>
    <property type="evidence" value="ECO:0007669"/>
    <property type="project" value="UniProtKB-SubCell"/>
</dbReference>
<evidence type="ECO:0000313" key="15">
    <source>
        <dbReference type="Proteomes" id="UP000054270"/>
    </source>
</evidence>
<feature type="transmembrane region" description="Helical" evidence="12">
    <location>
        <begin position="178"/>
        <end position="207"/>
    </location>
</feature>
<dbReference type="Pfam" id="PF03901">
    <property type="entry name" value="Glyco_transf_22"/>
    <property type="match status" value="1"/>
</dbReference>
<keyword evidence="13" id="KW-0732">Signal</keyword>
<proteinExistence type="inferred from homology"/>
<feature type="transmembrane region" description="Helical" evidence="12">
    <location>
        <begin position="219"/>
        <end position="239"/>
    </location>
</feature>
<dbReference type="EMBL" id="KN817574">
    <property type="protein sequence ID" value="KJA19757.1"/>
    <property type="molecule type" value="Genomic_DNA"/>
</dbReference>
<comment type="pathway">
    <text evidence="2">Protein modification; protein glycosylation.</text>
</comment>
<keyword evidence="9 12" id="KW-0472">Membrane</keyword>
<dbReference type="EC" id="2.4.1.-" evidence="12"/>
<evidence type="ECO:0000256" key="6">
    <source>
        <dbReference type="ARBA" id="ARBA00022692"/>
    </source>
</evidence>
<keyword evidence="5 14" id="KW-0808">Transferase</keyword>
<feature type="transmembrane region" description="Helical" evidence="12">
    <location>
        <begin position="123"/>
        <end position="140"/>
    </location>
</feature>